<evidence type="ECO:0000259" key="2">
    <source>
        <dbReference type="Pfam" id="PF01558"/>
    </source>
</evidence>
<dbReference type="EMBL" id="JACHGJ010000001">
    <property type="protein sequence ID" value="MBB6478845.1"/>
    <property type="molecule type" value="Genomic_DNA"/>
</dbReference>
<organism evidence="3 4">
    <name type="scientific">Spirochaeta isovalerica</name>
    <dbReference type="NCBI Taxonomy" id="150"/>
    <lineage>
        <taxon>Bacteria</taxon>
        <taxon>Pseudomonadati</taxon>
        <taxon>Spirochaetota</taxon>
        <taxon>Spirochaetia</taxon>
        <taxon>Spirochaetales</taxon>
        <taxon>Spirochaetaceae</taxon>
        <taxon>Spirochaeta</taxon>
    </lineage>
</organism>
<dbReference type="Pfam" id="PF01558">
    <property type="entry name" value="POR"/>
    <property type="match status" value="1"/>
</dbReference>
<evidence type="ECO:0000256" key="1">
    <source>
        <dbReference type="ARBA" id="ARBA00023002"/>
    </source>
</evidence>
<feature type="domain" description="Pyruvate/ketoisovalerate oxidoreductase catalytic" evidence="2">
    <location>
        <begin position="11"/>
        <end position="186"/>
    </location>
</feature>
<dbReference type="GO" id="GO:0016903">
    <property type="term" value="F:oxidoreductase activity, acting on the aldehyde or oxo group of donors"/>
    <property type="evidence" value="ECO:0007669"/>
    <property type="project" value="InterPro"/>
</dbReference>
<dbReference type="AlphaFoldDB" id="A0A841R4Q3"/>
<comment type="caution">
    <text evidence="3">The sequence shown here is derived from an EMBL/GenBank/DDBJ whole genome shotgun (WGS) entry which is preliminary data.</text>
</comment>
<keyword evidence="1" id="KW-0560">Oxidoreductase</keyword>
<evidence type="ECO:0000313" key="3">
    <source>
        <dbReference type="EMBL" id="MBB6478845.1"/>
    </source>
</evidence>
<dbReference type="InterPro" id="IPR019752">
    <property type="entry name" value="Pyrv/ketoisovalerate_OxRed_cat"/>
</dbReference>
<keyword evidence="3" id="KW-0670">Pyruvate</keyword>
<dbReference type="SUPFAM" id="SSF53323">
    <property type="entry name" value="Pyruvate-ferredoxin oxidoreductase, PFOR, domain III"/>
    <property type="match status" value="1"/>
</dbReference>
<dbReference type="InterPro" id="IPR002869">
    <property type="entry name" value="Pyrv_flavodox_OxRed_cen"/>
</dbReference>
<name>A0A841R4Q3_9SPIO</name>
<proteinExistence type="predicted"/>
<dbReference type="Gene3D" id="3.40.920.10">
    <property type="entry name" value="Pyruvate-ferredoxin oxidoreductase, PFOR, domain III"/>
    <property type="match status" value="1"/>
</dbReference>
<protein>
    <submittedName>
        <fullName evidence="3">Indolepyruvate ferredoxin oxidoreductase beta subunit</fullName>
    </submittedName>
</protein>
<dbReference type="RefSeq" id="WP_184743183.1">
    <property type="nucleotide sequence ID" value="NZ_JACHGJ010000001.1"/>
</dbReference>
<accession>A0A841R4Q3</accession>
<dbReference type="Proteomes" id="UP000587760">
    <property type="component" value="Unassembled WGS sequence"/>
</dbReference>
<reference evidence="3 4" key="1">
    <citation type="submission" date="2020-08" db="EMBL/GenBank/DDBJ databases">
        <title>Genomic Encyclopedia of Type Strains, Phase IV (KMG-IV): sequencing the most valuable type-strain genomes for metagenomic binning, comparative biology and taxonomic classification.</title>
        <authorList>
            <person name="Goeker M."/>
        </authorList>
    </citation>
    <scope>NUCLEOTIDE SEQUENCE [LARGE SCALE GENOMIC DNA]</scope>
    <source>
        <strain evidence="3 4">DSM 2461</strain>
    </source>
</reference>
<dbReference type="PANTHER" id="PTHR43854:SF1">
    <property type="entry name" value="INDOLEPYRUVATE OXIDOREDUCTASE SUBUNIT IORB"/>
    <property type="match status" value="1"/>
</dbReference>
<evidence type="ECO:0000313" key="4">
    <source>
        <dbReference type="Proteomes" id="UP000587760"/>
    </source>
</evidence>
<dbReference type="PANTHER" id="PTHR43854">
    <property type="entry name" value="INDOLEPYRUVATE OXIDOREDUCTASE SUBUNIT IORB"/>
    <property type="match status" value="1"/>
</dbReference>
<keyword evidence="4" id="KW-1185">Reference proteome</keyword>
<sequence length="188" mass="20371">MTYNIVLCGVGGQGVLSVAAIIARGAMMEGLQVKQAEVHGMSQRGGAVIATMRISSEEIFSDLISEGQADMILSMEPLESIRHISYLRKGGQLITGKEPFINIPEYPEQDKLYSVIDSIPGSMIIDTKNLAVEAGSQRAQNMVLVGSASKVLPIKEETFLKAIENVFTRKGEEIVTINKKAFVLGRNS</sequence>
<gene>
    <name evidence="3" type="ORF">HNR50_000478</name>
</gene>
<dbReference type="InterPro" id="IPR052198">
    <property type="entry name" value="IorB_Oxidoreductase"/>
</dbReference>
<dbReference type="NCBIfam" id="NF005324">
    <property type="entry name" value="PRK06853.1-4"/>
    <property type="match status" value="1"/>
</dbReference>